<evidence type="ECO:0000313" key="1">
    <source>
        <dbReference type="EMBL" id="KAG2613641.1"/>
    </source>
</evidence>
<dbReference type="Proteomes" id="UP000823388">
    <property type="component" value="Chromosome 4K"/>
</dbReference>
<evidence type="ECO:0000313" key="2">
    <source>
        <dbReference type="Proteomes" id="UP000823388"/>
    </source>
</evidence>
<name>A0A8T0TNM5_PANVG</name>
<keyword evidence="2" id="KW-1185">Reference proteome</keyword>
<accession>A0A8T0TNM5</accession>
<dbReference type="EMBL" id="CM029043">
    <property type="protein sequence ID" value="KAG2613641.1"/>
    <property type="molecule type" value="Genomic_DNA"/>
</dbReference>
<reference evidence="1 2" key="1">
    <citation type="submission" date="2020-05" db="EMBL/GenBank/DDBJ databases">
        <title>WGS assembly of Panicum virgatum.</title>
        <authorList>
            <person name="Lovell J.T."/>
            <person name="Jenkins J."/>
            <person name="Shu S."/>
            <person name="Juenger T.E."/>
            <person name="Schmutz J."/>
        </authorList>
    </citation>
    <scope>NUCLEOTIDE SEQUENCE [LARGE SCALE GENOMIC DNA]</scope>
    <source>
        <strain evidence="2">cv. AP13</strain>
    </source>
</reference>
<sequence>MASRLCMPCDRSPMRSDYQRCGNCKCNPAVPSTQGGRIVSIPPAIHLAEKLNTSWKKKPPAGTTRSFVPKFWSGRAGGGEGVQCKLPLFLEEAANCMLLVLTQSELFKKKSDSS</sequence>
<protein>
    <submittedName>
        <fullName evidence="1">Uncharacterized protein</fullName>
    </submittedName>
</protein>
<proteinExistence type="predicted"/>
<organism evidence="1 2">
    <name type="scientific">Panicum virgatum</name>
    <name type="common">Blackwell switchgrass</name>
    <dbReference type="NCBI Taxonomy" id="38727"/>
    <lineage>
        <taxon>Eukaryota</taxon>
        <taxon>Viridiplantae</taxon>
        <taxon>Streptophyta</taxon>
        <taxon>Embryophyta</taxon>
        <taxon>Tracheophyta</taxon>
        <taxon>Spermatophyta</taxon>
        <taxon>Magnoliopsida</taxon>
        <taxon>Liliopsida</taxon>
        <taxon>Poales</taxon>
        <taxon>Poaceae</taxon>
        <taxon>PACMAD clade</taxon>
        <taxon>Panicoideae</taxon>
        <taxon>Panicodae</taxon>
        <taxon>Paniceae</taxon>
        <taxon>Panicinae</taxon>
        <taxon>Panicum</taxon>
        <taxon>Panicum sect. Hiantes</taxon>
    </lineage>
</organism>
<dbReference type="AlphaFoldDB" id="A0A8T0TNM5"/>
<gene>
    <name evidence="1" type="ORF">PVAP13_4KG411400</name>
</gene>
<comment type="caution">
    <text evidence="1">The sequence shown here is derived from an EMBL/GenBank/DDBJ whole genome shotgun (WGS) entry which is preliminary data.</text>
</comment>